<dbReference type="AlphaFoldDB" id="A0A0G1M7J8"/>
<organism evidence="1 2">
    <name type="scientific">Candidatus Woesebacteria bacterium GW2011_GWE1_45_18</name>
    <dbReference type="NCBI Taxonomy" id="1618598"/>
    <lineage>
        <taxon>Bacteria</taxon>
        <taxon>Candidatus Woeseibacteriota</taxon>
    </lineage>
</organism>
<proteinExistence type="predicted"/>
<gene>
    <name evidence="1" type="ORF">UX03_C0004G0007</name>
</gene>
<dbReference type="EMBL" id="LCKQ01000004">
    <property type="protein sequence ID" value="KKU04072.1"/>
    <property type="molecule type" value="Genomic_DNA"/>
</dbReference>
<reference evidence="1 2" key="1">
    <citation type="journal article" date="2015" name="Nature">
        <title>rRNA introns, odd ribosomes, and small enigmatic genomes across a large radiation of phyla.</title>
        <authorList>
            <person name="Brown C.T."/>
            <person name="Hug L.A."/>
            <person name="Thomas B.C."/>
            <person name="Sharon I."/>
            <person name="Castelle C.J."/>
            <person name="Singh A."/>
            <person name="Wilkins M.J."/>
            <person name="Williams K.H."/>
            <person name="Banfield J.F."/>
        </authorList>
    </citation>
    <scope>NUCLEOTIDE SEQUENCE [LARGE SCALE GENOMIC DNA]</scope>
</reference>
<protein>
    <submittedName>
        <fullName evidence="1">Uncharacterized protein</fullName>
    </submittedName>
</protein>
<evidence type="ECO:0000313" key="1">
    <source>
        <dbReference type="EMBL" id="KKU04072.1"/>
    </source>
</evidence>
<sequence>MNLKSKNSLLILALLAVIVLGIAGYLLSTKSLEVIPEMIRLNSQSSSDEVDAIEKDLEETDFASLDAELADIETELNAP</sequence>
<comment type="caution">
    <text evidence="1">The sequence shown here is derived from an EMBL/GenBank/DDBJ whole genome shotgun (WGS) entry which is preliminary data.</text>
</comment>
<accession>A0A0G1M7J8</accession>
<dbReference type="Proteomes" id="UP000034086">
    <property type="component" value="Unassembled WGS sequence"/>
</dbReference>
<name>A0A0G1M7J8_9BACT</name>
<evidence type="ECO:0000313" key="2">
    <source>
        <dbReference type="Proteomes" id="UP000034086"/>
    </source>
</evidence>